<keyword evidence="1" id="KW-1133">Transmembrane helix</keyword>
<accession>A0A067MED1</accession>
<feature type="non-terminal residue" evidence="3">
    <location>
        <position position="115"/>
    </location>
</feature>
<feature type="transmembrane region" description="Helical" evidence="1">
    <location>
        <begin position="21"/>
        <end position="42"/>
    </location>
</feature>
<dbReference type="HOGENOM" id="CLU_018688_2_1_1"/>
<dbReference type="Proteomes" id="UP000027195">
    <property type="component" value="Unassembled WGS sequence"/>
</dbReference>
<keyword evidence="4" id="KW-1185">Reference proteome</keyword>
<organism evidence="3 4">
    <name type="scientific">Botryobasidium botryosum (strain FD-172 SS1)</name>
    <dbReference type="NCBI Taxonomy" id="930990"/>
    <lineage>
        <taxon>Eukaryota</taxon>
        <taxon>Fungi</taxon>
        <taxon>Dikarya</taxon>
        <taxon>Basidiomycota</taxon>
        <taxon>Agaricomycotina</taxon>
        <taxon>Agaricomycetes</taxon>
        <taxon>Cantharellales</taxon>
        <taxon>Botryobasidiaceae</taxon>
        <taxon>Botryobasidium</taxon>
    </lineage>
</organism>
<name>A0A067MED1_BOTB1</name>
<gene>
    <name evidence="3" type="ORF">BOTBODRAFT_76890</name>
</gene>
<dbReference type="InterPro" id="IPR045338">
    <property type="entry name" value="DUF6535"/>
</dbReference>
<dbReference type="InParanoid" id="A0A067MED1"/>
<evidence type="ECO:0000313" key="3">
    <source>
        <dbReference type="EMBL" id="KDQ13070.1"/>
    </source>
</evidence>
<dbReference type="AlphaFoldDB" id="A0A067MED1"/>
<reference evidence="4" key="1">
    <citation type="journal article" date="2014" name="Proc. Natl. Acad. Sci. U.S.A.">
        <title>Extensive sampling of basidiomycete genomes demonstrates inadequacy of the white-rot/brown-rot paradigm for wood decay fungi.</title>
        <authorList>
            <person name="Riley R."/>
            <person name="Salamov A.A."/>
            <person name="Brown D.W."/>
            <person name="Nagy L.G."/>
            <person name="Floudas D."/>
            <person name="Held B.W."/>
            <person name="Levasseur A."/>
            <person name="Lombard V."/>
            <person name="Morin E."/>
            <person name="Otillar R."/>
            <person name="Lindquist E.A."/>
            <person name="Sun H."/>
            <person name="LaButti K.M."/>
            <person name="Schmutz J."/>
            <person name="Jabbour D."/>
            <person name="Luo H."/>
            <person name="Baker S.E."/>
            <person name="Pisabarro A.G."/>
            <person name="Walton J.D."/>
            <person name="Blanchette R.A."/>
            <person name="Henrissat B."/>
            <person name="Martin F."/>
            <person name="Cullen D."/>
            <person name="Hibbett D.S."/>
            <person name="Grigoriev I.V."/>
        </authorList>
    </citation>
    <scope>NUCLEOTIDE SEQUENCE [LARGE SCALE GENOMIC DNA]</scope>
    <source>
        <strain evidence="4">FD-172 SS1</strain>
    </source>
</reference>
<keyword evidence="1" id="KW-0472">Membrane</keyword>
<dbReference type="OrthoDB" id="3221808at2759"/>
<evidence type="ECO:0000259" key="2">
    <source>
        <dbReference type="Pfam" id="PF20153"/>
    </source>
</evidence>
<feature type="transmembrane region" description="Helical" evidence="1">
    <location>
        <begin position="94"/>
        <end position="112"/>
    </location>
</feature>
<protein>
    <recommendedName>
        <fullName evidence="2">DUF6535 domain-containing protein</fullName>
    </recommendedName>
</protein>
<dbReference type="Pfam" id="PF20153">
    <property type="entry name" value="DUF6535"/>
    <property type="match status" value="1"/>
</dbReference>
<proteinExistence type="predicted"/>
<sequence length="115" mass="12874">WKETIKLAEKRDRVMIKGWNDCMDVLLIFAGLFSAVVTAFLIESYKRLGEDSASVTNALIRWQIGTSQGIPQSFNPLQPPTFEPSSNIVRVNCLWFSSLIISLGATVVTVLAKQW</sequence>
<keyword evidence="1" id="KW-0812">Transmembrane</keyword>
<feature type="domain" description="DUF6535" evidence="2">
    <location>
        <begin position="1"/>
        <end position="115"/>
    </location>
</feature>
<evidence type="ECO:0000313" key="4">
    <source>
        <dbReference type="Proteomes" id="UP000027195"/>
    </source>
</evidence>
<dbReference type="EMBL" id="KL198046">
    <property type="protein sequence ID" value="KDQ13070.1"/>
    <property type="molecule type" value="Genomic_DNA"/>
</dbReference>
<feature type="non-terminal residue" evidence="3">
    <location>
        <position position="1"/>
    </location>
</feature>
<evidence type="ECO:0000256" key="1">
    <source>
        <dbReference type="SAM" id="Phobius"/>
    </source>
</evidence>